<dbReference type="PANTHER" id="PTHR43175">
    <property type="entry name" value="CARBONIC ANHYDRASE"/>
    <property type="match status" value="1"/>
</dbReference>
<sequence>MDFLETITGRNEGFASSGFVEGLKMLPYEKTVIIGCVDPRVDPADLFDLKTGEAVVIRNVGGRINTALLETMAILRTVAGVAGKPIGDGWNLIVLHHTDCGIIPAHKHAPELLAKHLNVTTQELEQMAIDDPYEAVRLDVAALKANPNLPAGFMVSGVVYDVADGKVETIVPPTRLREEAAA</sequence>
<evidence type="ECO:0000256" key="2">
    <source>
        <dbReference type="ARBA" id="ARBA00022723"/>
    </source>
</evidence>
<gene>
    <name evidence="5" type="ORF">SAMIE_1005180</name>
</gene>
<evidence type="ECO:0000256" key="1">
    <source>
        <dbReference type="ARBA" id="ARBA00006217"/>
    </source>
</evidence>
<comment type="similarity">
    <text evidence="1">Belongs to the beta-class carbonic anhydrase family.</text>
</comment>
<reference evidence="5 6" key="1">
    <citation type="submission" date="2018-05" db="EMBL/GenBank/DDBJ databases">
        <title>Complete Genome Sequence of the Nonylphenol-Degrading Bacterium Sphingobium amiense DSM 16289T.</title>
        <authorList>
            <person name="Ootsuka M."/>
            <person name="Nishizawa T."/>
            <person name="Ohta H."/>
        </authorList>
    </citation>
    <scope>NUCLEOTIDE SEQUENCE [LARGE SCALE GENOMIC DNA]</scope>
    <source>
        <strain evidence="5 6">DSM 16289</strain>
    </source>
</reference>
<feature type="binding site" evidence="4">
    <location>
        <position position="36"/>
    </location>
    <ligand>
        <name>Zn(2+)</name>
        <dbReference type="ChEBI" id="CHEBI:29105"/>
    </ligand>
</feature>
<keyword evidence="6" id="KW-1185">Reference proteome</keyword>
<dbReference type="EMBL" id="AP018664">
    <property type="protein sequence ID" value="BBD97017.1"/>
    <property type="molecule type" value="Genomic_DNA"/>
</dbReference>
<feature type="binding site" evidence="4">
    <location>
        <position position="97"/>
    </location>
    <ligand>
        <name>Zn(2+)</name>
        <dbReference type="ChEBI" id="CHEBI:29105"/>
    </ligand>
</feature>
<dbReference type="GO" id="GO:0004089">
    <property type="term" value="F:carbonate dehydratase activity"/>
    <property type="evidence" value="ECO:0007669"/>
    <property type="project" value="InterPro"/>
</dbReference>
<dbReference type="SUPFAM" id="SSF53056">
    <property type="entry name" value="beta-carbonic anhydrase, cab"/>
    <property type="match status" value="1"/>
</dbReference>
<evidence type="ECO:0000313" key="5">
    <source>
        <dbReference type="EMBL" id="BBD97017.1"/>
    </source>
</evidence>
<dbReference type="Pfam" id="PF00484">
    <property type="entry name" value="Pro_CA"/>
    <property type="match status" value="1"/>
</dbReference>
<dbReference type="Proteomes" id="UP000279959">
    <property type="component" value="Chromosome"/>
</dbReference>
<comment type="cofactor">
    <cofactor evidence="4">
        <name>Zn(2+)</name>
        <dbReference type="ChEBI" id="CHEBI:29105"/>
    </cofactor>
    <text evidence="4">Binds 1 zinc ion per subunit.</text>
</comment>
<organism evidence="5 6">
    <name type="scientific">Sphingobium amiense</name>
    <dbReference type="NCBI Taxonomy" id="135719"/>
    <lineage>
        <taxon>Bacteria</taxon>
        <taxon>Pseudomonadati</taxon>
        <taxon>Pseudomonadota</taxon>
        <taxon>Alphaproteobacteria</taxon>
        <taxon>Sphingomonadales</taxon>
        <taxon>Sphingomonadaceae</taxon>
        <taxon>Sphingobium</taxon>
    </lineage>
</organism>
<dbReference type="InterPro" id="IPR036874">
    <property type="entry name" value="Carbonic_anhydrase_sf"/>
</dbReference>
<dbReference type="RefSeq" id="WP_066697750.1">
    <property type="nucleotide sequence ID" value="NZ_AP018664.1"/>
</dbReference>
<evidence type="ECO:0000256" key="3">
    <source>
        <dbReference type="ARBA" id="ARBA00022833"/>
    </source>
</evidence>
<keyword evidence="2 4" id="KW-0479">Metal-binding</keyword>
<feature type="binding site" evidence="4">
    <location>
        <position position="100"/>
    </location>
    <ligand>
        <name>Zn(2+)</name>
        <dbReference type="ChEBI" id="CHEBI:29105"/>
    </ligand>
</feature>
<keyword evidence="3 4" id="KW-0862">Zinc</keyword>
<dbReference type="Gene3D" id="3.40.1050.10">
    <property type="entry name" value="Carbonic anhydrase"/>
    <property type="match status" value="1"/>
</dbReference>
<accession>A0A494W329</accession>
<proteinExistence type="inferred from homology"/>
<dbReference type="PANTHER" id="PTHR43175:SF3">
    <property type="entry name" value="CARBON DISULFIDE HYDROLASE"/>
    <property type="match status" value="1"/>
</dbReference>
<dbReference type="SMART" id="SM00947">
    <property type="entry name" value="Pro_CA"/>
    <property type="match status" value="1"/>
</dbReference>
<feature type="binding site" evidence="4">
    <location>
        <position position="38"/>
    </location>
    <ligand>
        <name>Zn(2+)</name>
        <dbReference type="ChEBI" id="CHEBI:29105"/>
    </ligand>
</feature>
<protein>
    <submittedName>
        <fullName evidence="5">Carbonic anhydrase</fullName>
    </submittedName>
</protein>
<dbReference type="AlphaFoldDB" id="A0A494W329"/>
<evidence type="ECO:0000256" key="4">
    <source>
        <dbReference type="PIRSR" id="PIRSR601765-1"/>
    </source>
</evidence>
<dbReference type="GO" id="GO:0008270">
    <property type="term" value="F:zinc ion binding"/>
    <property type="evidence" value="ECO:0007669"/>
    <property type="project" value="InterPro"/>
</dbReference>
<evidence type="ECO:0000313" key="6">
    <source>
        <dbReference type="Proteomes" id="UP000279959"/>
    </source>
</evidence>
<dbReference type="InterPro" id="IPR001765">
    <property type="entry name" value="Carbonic_anhydrase"/>
</dbReference>
<name>A0A494W329_9SPHN</name>
<dbReference type="KEGG" id="sami:SAMIE_1005180"/>